<evidence type="ECO:0008006" key="3">
    <source>
        <dbReference type="Google" id="ProtNLM"/>
    </source>
</evidence>
<dbReference type="EMBL" id="PTRA01000001">
    <property type="protein sequence ID" value="PQA60277.1"/>
    <property type="molecule type" value="Genomic_DNA"/>
</dbReference>
<dbReference type="NCBIfam" id="NF035938">
    <property type="entry name" value="EboA_domain"/>
    <property type="match status" value="1"/>
</dbReference>
<dbReference type="RefSeq" id="WP_104712391.1">
    <property type="nucleotide sequence ID" value="NZ_PTRA01000001.1"/>
</dbReference>
<dbReference type="AlphaFoldDB" id="A0A2S7IRD7"/>
<reference evidence="2" key="1">
    <citation type="submission" date="2018-02" db="EMBL/GenBank/DDBJ databases">
        <title>Genome sequencing of Solimonas sp. HR-BB.</title>
        <authorList>
            <person name="Lee Y."/>
            <person name="Jeon C.O."/>
        </authorList>
    </citation>
    <scope>NUCLEOTIDE SEQUENCE [LARGE SCALE GENOMIC DNA]</scope>
    <source>
        <strain evidence="2">HR-U</strain>
    </source>
</reference>
<name>A0A2S7IRD7_9BACT</name>
<gene>
    <name evidence="1" type="ORF">C5O19_11865</name>
</gene>
<dbReference type="OrthoDB" id="325673at2"/>
<protein>
    <recommendedName>
        <fullName evidence="3">EboA domain-containing protein</fullName>
    </recommendedName>
</protein>
<dbReference type="InterPro" id="IPR047715">
    <property type="entry name" value="EboA_dom"/>
</dbReference>
<proteinExistence type="predicted"/>
<evidence type="ECO:0000313" key="2">
    <source>
        <dbReference type="Proteomes" id="UP000239590"/>
    </source>
</evidence>
<keyword evidence="2" id="KW-1185">Reference proteome</keyword>
<dbReference type="Proteomes" id="UP000239590">
    <property type="component" value="Unassembled WGS sequence"/>
</dbReference>
<accession>A0A2S7IRD7</accession>
<organism evidence="1 2">
    <name type="scientific">Siphonobacter curvatus</name>
    <dbReference type="NCBI Taxonomy" id="2094562"/>
    <lineage>
        <taxon>Bacteria</taxon>
        <taxon>Pseudomonadati</taxon>
        <taxon>Bacteroidota</taxon>
        <taxon>Cytophagia</taxon>
        <taxon>Cytophagales</taxon>
        <taxon>Cytophagaceae</taxon>
        <taxon>Siphonobacter</taxon>
    </lineage>
</organism>
<evidence type="ECO:0000313" key="1">
    <source>
        <dbReference type="EMBL" id="PQA60277.1"/>
    </source>
</evidence>
<sequence length="288" mass="32876">MTVPLDSIRLLRQRLEEILTEQLPENGRQWLFSRVDRSSTSALLMAFVAAPRFTGKQPVSLSAERRQELAELRPGFRLLAWPLDRVTRLYLLLQLPLENREAFIQAVETLFDTAEMNELVALYASLPVLPYPEAWLFRATEAVRSNMGLVFEALALGNPYPSEQFPEPAWNQLVMKTIFNDKSVGSIVGLVERSNPSLARILVDFAHERWAAGRYVPARAWQMVVPFVNESMLPDLQRLFTSDRAVDRQAAALLCNETNFEPARALGRQFPIEHAEQLRWENVDTQLA</sequence>
<comment type="caution">
    <text evidence="1">The sequence shown here is derived from an EMBL/GenBank/DDBJ whole genome shotgun (WGS) entry which is preliminary data.</text>
</comment>